<sequence>MSDPTPAHRLYDDLAPWWPLISPADDYAEEARFAASVLRSASRPVHDVLELGSGGGSNAGHLSASFTMTLVDLSEPMLAVSRALNPDCTHVAGDMRTIRLGRDFDAVFVHDAVGYMITEDDLARVVATTYAHCRPGGAAVFVPDVTTETFRERSEHGGGDGPDGAAARYLEWGWDPDPDDTWIRSDYVFVLRDAQGSVQVVHDTHRIGLFGRDVWLRLLHEAGFDALVLSEQTDDDRVPRDVFVGHRPA</sequence>
<keyword evidence="1 5" id="KW-0489">Methyltransferase</keyword>
<dbReference type="Proteomes" id="UP000243528">
    <property type="component" value="Unassembled WGS sequence"/>
</dbReference>
<proteinExistence type="predicted"/>
<dbReference type="Gene3D" id="2.20.130.10">
    <property type="entry name" value="CAC2371-like domains"/>
    <property type="match status" value="1"/>
</dbReference>
<evidence type="ECO:0000256" key="2">
    <source>
        <dbReference type="ARBA" id="ARBA00022679"/>
    </source>
</evidence>
<evidence type="ECO:0000259" key="4">
    <source>
        <dbReference type="Pfam" id="PF13649"/>
    </source>
</evidence>
<name>A0A2P8DFY1_9ACTN</name>
<dbReference type="GO" id="GO:0032259">
    <property type="term" value="P:methylation"/>
    <property type="evidence" value="ECO:0007669"/>
    <property type="project" value="UniProtKB-KW"/>
</dbReference>
<accession>A0A2P8DFY1</accession>
<dbReference type="EMBL" id="PYGE01000027">
    <property type="protein sequence ID" value="PSK96111.1"/>
    <property type="molecule type" value="Genomic_DNA"/>
</dbReference>
<gene>
    <name evidence="5" type="ORF">CLV30_12752</name>
</gene>
<evidence type="ECO:0000313" key="5">
    <source>
        <dbReference type="EMBL" id="PSK96111.1"/>
    </source>
</evidence>
<dbReference type="OrthoDB" id="189743at2"/>
<dbReference type="SUPFAM" id="SSF53335">
    <property type="entry name" value="S-adenosyl-L-methionine-dependent methyltransferases"/>
    <property type="match status" value="1"/>
</dbReference>
<dbReference type="InterPro" id="IPR041698">
    <property type="entry name" value="Methyltransf_25"/>
</dbReference>
<reference evidence="5 6" key="1">
    <citation type="submission" date="2018-03" db="EMBL/GenBank/DDBJ databases">
        <title>Genomic Encyclopedia of Archaeal and Bacterial Type Strains, Phase II (KMG-II): from individual species to whole genera.</title>
        <authorList>
            <person name="Goeker M."/>
        </authorList>
    </citation>
    <scope>NUCLEOTIDE SEQUENCE [LARGE SCALE GENOMIC DNA]</scope>
    <source>
        <strain evidence="5 6">DSM 45211</strain>
    </source>
</reference>
<keyword evidence="2 5" id="KW-0808">Transferase</keyword>
<dbReference type="GO" id="GO:0008168">
    <property type="term" value="F:methyltransferase activity"/>
    <property type="evidence" value="ECO:0007669"/>
    <property type="project" value="UniProtKB-KW"/>
</dbReference>
<comment type="caution">
    <text evidence="5">The sequence shown here is derived from an EMBL/GenBank/DDBJ whole genome shotgun (WGS) entry which is preliminary data.</text>
</comment>
<dbReference type="PANTHER" id="PTHR43464">
    <property type="entry name" value="METHYLTRANSFERASE"/>
    <property type="match status" value="1"/>
</dbReference>
<evidence type="ECO:0000313" key="6">
    <source>
        <dbReference type="Proteomes" id="UP000243528"/>
    </source>
</evidence>
<protein>
    <submittedName>
        <fullName evidence="5">Methyltransferase family protein</fullName>
    </submittedName>
</protein>
<dbReference type="Gene3D" id="3.40.50.150">
    <property type="entry name" value="Vaccinia Virus protein VP39"/>
    <property type="match status" value="1"/>
</dbReference>
<evidence type="ECO:0000256" key="1">
    <source>
        <dbReference type="ARBA" id="ARBA00022603"/>
    </source>
</evidence>
<dbReference type="RefSeq" id="WP_106539739.1">
    <property type="nucleotide sequence ID" value="NZ_PYGE01000027.1"/>
</dbReference>
<dbReference type="AlphaFoldDB" id="A0A2P8DFY1"/>
<evidence type="ECO:0000256" key="3">
    <source>
        <dbReference type="ARBA" id="ARBA00022691"/>
    </source>
</evidence>
<dbReference type="Pfam" id="PF13649">
    <property type="entry name" value="Methyltransf_25"/>
    <property type="match status" value="1"/>
</dbReference>
<dbReference type="PANTHER" id="PTHR43464:SF19">
    <property type="entry name" value="UBIQUINONE BIOSYNTHESIS O-METHYLTRANSFERASE, MITOCHONDRIAL"/>
    <property type="match status" value="1"/>
</dbReference>
<organism evidence="5 6">
    <name type="scientific">Haloactinopolyspora alba</name>
    <dbReference type="NCBI Taxonomy" id="648780"/>
    <lineage>
        <taxon>Bacteria</taxon>
        <taxon>Bacillati</taxon>
        <taxon>Actinomycetota</taxon>
        <taxon>Actinomycetes</taxon>
        <taxon>Jiangellales</taxon>
        <taxon>Jiangellaceae</taxon>
        <taxon>Haloactinopolyspora</taxon>
    </lineage>
</organism>
<dbReference type="CDD" id="cd02440">
    <property type="entry name" value="AdoMet_MTases"/>
    <property type="match status" value="1"/>
</dbReference>
<feature type="domain" description="Methyltransferase" evidence="4">
    <location>
        <begin position="48"/>
        <end position="137"/>
    </location>
</feature>
<dbReference type="InterPro" id="IPR029063">
    <property type="entry name" value="SAM-dependent_MTases_sf"/>
</dbReference>
<keyword evidence="6" id="KW-1185">Reference proteome</keyword>
<keyword evidence="3" id="KW-0949">S-adenosyl-L-methionine</keyword>